<organism evidence="1 2">
    <name type="scientific">Punica granatum</name>
    <name type="common">Pomegranate</name>
    <dbReference type="NCBI Taxonomy" id="22663"/>
    <lineage>
        <taxon>Eukaryota</taxon>
        <taxon>Viridiplantae</taxon>
        <taxon>Streptophyta</taxon>
        <taxon>Embryophyta</taxon>
        <taxon>Tracheophyta</taxon>
        <taxon>Spermatophyta</taxon>
        <taxon>Magnoliopsida</taxon>
        <taxon>eudicotyledons</taxon>
        <taxon>Gunneridae</taxon>
        <taxon>Pentapetalae</taxon>
        <taxon>rosids</taxon>
        <taxon>malvids</taxon>
        <taxon>Myrtales</taxon>
        <taxon>Lythraceae</taxon>
        <taxon>Punica</taxon>
    </lineage>
</organism>
<comment type="caution">
    <text evidence="1">The sequence shown here is derived from an EMBL/GenBank/DDBJ whole genome shotgun (WGS) entry which is preliminary data.</text>
</comment>
<keyword evidence="2" id="KW-1185">Reference proteome</keyword>
<reference evidence="1 2" key="1">
    <citation type="submission" date="2017-11" db="EMBL/GenBank/DDBJ databases">
        <title>De-novo sequencing of pomegranate (Punica granatum L.) genome.</title>
        <authorList>
            <person name="Akparov Z."/>
            <person name="Amiraslanov A."/>
            <person name="Hajiyeva S."/>
            <person name="Abbasov M."/>
            <person name="Kaur K."/>
            <person name="Hamwieh A."/>
            <person name="Solovyev V."/>
            <person name="Salamov A."/>
            <person name="Braich B."/>
            <person name="Kosarev P."/>
            <person name="Mahmoud A."/>
            <person name="Hajiyev E."/>
            <person name="Babayeva S."/>
            <person name="Izzatullayeva V."/>
            <person name="Mammadov A."/>
            <person name="Mammadov A."/>
            <person name="Sharifova S."/>
            <person name="Ojaghi J."/>
            <person name="Eynullazada K."/>
            <person name="Bayramov B."/>
            <person name="Abdulazimova A."/>
            <person name="Shahmuradov I."/>
        </authorList>
    </citation>
    <scope>NUCLEOTIDE SEQUENCE [LARGE SCALE GENOMIC DNA]</scope>
    <source>
        <strain evidence="2">cv. AG2017</strain>
        <tissue evidence="1">Leaf</tissue>
    </source>
</reference>
<sequence>MAVLTLCQQSGNRIRDFATRDCCRSFVMSSKSRPSIHGGDGACGSPEMVAAGTPTAHDRPRPVAQIFCFLPYSGGCNIDRAFL</sequence>
<evidence type="ECO:0000313" key="1">
    <source>
        <dbReference type="EMBL" id="PKI67125.1"/>
    </source>
</evidence>
<evidence type="ECO:0000313" key="2">
    <source>
        <dbReference type="Proteomes" id="UP000233551"/>
    </source>
</evidence>
<dbReference type="EMBL" id="PGOL01000637">
    <property type="protein sequence ID" value="PKI67125.1"/>
    <property type="molecule type" value="Genomic_DNA"/>
</dbReference>
<proteinExistence type="predicted"/>
<name>A0A2I0KF35_PUNGR</name>
<dbReference type="AlphaFoldDB" id="A0A2I0KF35"/>
<dbReference type="Proteomes" id="UP000233551">
    <property type="component" value="Unassembled WGS sequence"/>
</dbReference>
<protein>
    <submittedName>
        <fullName evidence="1">Uncharacterized protein</fullName>
    </submittedName>
</protein>
<accession>A0A2I0KF35</accession>
<gene>
    <name evidence="1" type="ORF">CRG98_012453</name>
</gene>